<dbReference type="KEGG" id="psl:Psta_2223"/>
<dbReference type="SUPFAM" id="SSF53182">
    <property type="entry name" value="Pyrrolidone carboxyl peptidase (pyroglutamate aminopeptidase)"/>
    <property type="match status" value="1"/>
</dbReference>
<evidence type="ECO:0000256" key="4">
    <source>
        <dbReference type="ARBA" id="ARBA00022670"/>
    </source>
</evidence>
<evidence type="ECO:0000256" key="7">
    <source>
        <dbReference type="ARBA" id="ARBA00030836"/>
    </source>
</evidence>
<dbReference type="PANTHER" id="PTHR23402:SF1">
    <property type="entry name" value="PYROGLUTAMYL-PEPTIDASE I"/>
    <property type="match status" value="1"/>
</dbReference>
<protein>
    <recommendedName>
        <fullName evidence="2">Pyrrolidone-carboxylate peptidase</fullName>
    </recommendedName>
    <alternativeName>
        <fullName evidence="7">5-oxoprolyl-peptidase</fullName>
    </alternativeName>
    <alternativeName>
        <fullName evidence="8">Pyroglutamyl-peptidase I</fullName>
    </alternativeName>
</protein>
<organism evidence="9 10">
    <name type="scientific">Pirellula staleyi (strain ATCC 27377 / DSM 6068 / ICPB 4128)</name>
    <name type="common">Pirella staleyi</name>
    <dbReference type="NCBI Taxonomy" id="530564"/>
    <lineage>
        <taxon>Bacteria</taxon>
        <taxon>Pseudomonadati</taxon>
        <taxon>Planctomycetota</taxon>
        <taxon>Planctomycetia</taxon>
        <taxon>Pirellulales</taxon>
        <taxon>Pirellulaceae</taxon>
        <taxon>Pirellula</taxon>
    </lineage>
</organism>
<accession>D2R2Q4</accession>
<dbReference type="PIRSF" id="PIRSF015592">
    <property type="entry name" value="Prld-crbxl_pptds"/>
    <property type="match status" value="1"/>
</dbReference>
<keyword evidence="5 9" id="KW-0378">Hydrolase</keyword>
<sequence length="204" mass="23232">MKRVLITAFEPYDRWPENSSWLALVELTRELPERPQIVTRRYPVHFEKAKTKLFEDLSTGFDYTIHLGQAPGTSRVQLEAVGLNVGGNSGQRPDEFRVLVENAPVAYRTNLPLGSWSEKIRELGIPCQVSYHAGTYLCNAMLYLSQHFARQNNWATKSVFVHLPLAPKQVLLERQDVPTLKTEDAARAIREILKMIDDAEPMLA</sequence>
<dbReference type="HOGENOM" id="CLU_043960_4_0_0"/>
<keyword evidence="3" id="KW-0963">Cytoplasm</keyword>
<dbReference type="GO" id="GO:0005829">
    <property type="term" value="C:cytosol"/>
    <property type="evidence" value="ECO:0007669"/>
    <property type="project" value="InterPro"/>
</dbReference>
<dbReference type="Proteomes" id="UP000001887">
    <property type="component" value="Chromosome"/>
</dbReference>
<dbReference type="MEROPS" id="C15.001"/>
<evidence type="ECO:0000256" key="3">
    <source>
        <dbReference type="ARBA" id="ARBA00022490"/>
    </source>
</evidence>
<dbReference type="CDD" id="cd00501">
    <property type="entry name" value="Peptidase_C15"/>
    <property type="match status" value="1"/>
</dbReference>
<dbReference type="GO" id="GO:0016920">
    <property type="term" value="F:pyroglutamyl-peptidase activity"/>
    <property type="evidence" value="ECO:0007669"/>
    <property type="project" value="InterPro"/>
</dbReference>
<dbReference type="GO" id="GO:0006508">
    <property type="term" value="P:proteolysis"/>
    <property type="evidence" value="ECO:0007669"/>
    <property type="project" value="UniProtKB-KW"/>
</dbReference>
<dbReference type="InterPro" id="IPR000816">
    <property type="entry name" value="Peptidase_C15"/>
</dbReference>
<dbReference type="Pfam" id="PF01470">
    <property type="entry name" value="Peptidase_C15"/>
    <property type="match status" value="1"/>
</dbReference>
<keyword evidence="6" id="KW-0788">Thiol protease</keyword>
<keyword evidence="4" id="KW-0645">Protease</keyword>
<dbReference type="Gene3D" id="3.40.630.20">
    <property type="entry name" value="Peptidase C15, pyroglutamyl peptidase I-like"/>
    <property type="match status" value="1"/>
</dbReference>
<dbReference type="PRINTS" id="PR00706">
    <property type="entry name" value="PYROGLUPTASE"/>
</dbReference>
<dbReference type="PANTHER" id="PTHR23402">
    <property type="entry name" value="PROTEASE FAMILY C15 PYROGLUTAMYL-PEPTIDASE I-RELATED"/>
    <property type="match status" value="1"/>
</dbReference>
<dbReference type="InterPro" id="IPR016125">
    <property type="entry name" value="Peptidase_C15-like"/>
</dbReference>
<comment type="similarity">
    <text evidence="1">Belongs to the peptidase C15 family.</text>
</comment>
<evidence type="ECO:0000313" key="10">
    <source>
        <dbReference type="Proteomes" id="UP000001887"/>
    </source>
</evidence>
<dbReference type="EMBL" id="CP001848">
    <property type="protein sequence ID" value="ADB16894.1"/>
    <property type="molecule type" value="Genomic_DNA"/>
</dbReference>
<evidence type="ECO:0000313" key="9">
    <source>
        <dbReference type="EMBL" id="ADB16894.1"/>
    </source>
</evidence>
<reference evidence="9 10" key="1">
    <citation type="journal article" date="2009" name="Stand. Genomic Sci.">
        <title>Complete genome sequence of Pirellula staleyi type strain (ATCC 27377).</title>
        <authorList>
            <person name="Clum A."/>
            <person name="Tindall B.J."/>
            <person name="Sikorski J."/>
            <person name="Ivanova N."/>
            <person name="Mavrommatis K."/>
            <person name="Lucas S."/>
            <person name="Glavina del Rio T."/>
            <person name="Nolan M."/>
            <person name="Chen F."/>
            <person name="Tice H."/>
            <person name="Pitluck S."/>
            <person name="Cheng J.F."/>
            <person name="Chertkov O."/>
            <person name="Brettin T."/>
            <person name="Han C."/>
            <person name="Detter J.C."/>
            <person name="Kuske C."/>
            <person name="Bruce D."/>
            <person name="Goodwin L."/>
            <person name="Ovchinikova G."/>
            <person name="Pati A."/>
            <person name="Mikhailova N."/>
            <person name="Chen A."/>
            <person name="Palaniappan K."/>
            <person name="Land M."/>
            <person name="Hauser L."/>
            <person name="Chang Y.J."/>
            <person name="Jeffries C.D."/>
            <person name="Chain P."/>
            <person name="Rohde M."/>
            <person name="Goker M."/>
            <person name="Bristow J."/>
            <person name="Eisen J.A."/>
            <person name="Markowitz V."/>
            <person name="Hugenholtz P."/>
            <person name="Kyrpides N.C."/>
            <person name="Klenk H.P."/>
            <person name="Lapidus A."/>
        </authorList>
    </citation>
    <scope>NUCLEOTIDE SEQUENCE [LARGE SCALE GENOMIC DNA]</scope>
    <source>
        <strain evidence="10">ATCC 27377 / DSM 6068 / ICPB 4128</strain>
    </source>
</reference>
<evidence type="ECO:0000256" key="5">
    <source>
        <dbReference type="ARBA" id="ARBA00022801"/>
    </source>
</evidence>
<dbReference type="AlphaFoldDB" id="D2R2Q4"/>
<dbReference type="OrthoDB" id="9779738at2"/>
<dbReference type="eggNOG" id="COG2039">
    <property type="taxonomic scope" value="Bacteria"/>
</dbReference>
<evidence type="ECO:0000256" key="1">
    <source>
        <dbReference type="ARBA" id="ARBA00006641"/>
    </source>
</evidence>
<evidence type="ECO:0000256" key="8">
    <source>
        <dbReference type="ARBA" id="ARBA00031559"/>
    </source>
</evidence>
<dbReference type="InterPro" id="IPR036440">
    <property type="entry name" value="Peptidase_C15-like_sf"/>
</dbReference>
<evidence type="ECO:0000256" key="2">
    <source>
        <dbReference type="ARBA" id="ARBA00019191"/>
    </source>
</evidence>
<keyword evidence="10" id="KW-1185">Reference proteome</keyword>
<proteinExistence type="inferred from homology"/>
<name>D2R2Q4_PIRSD</name>
<evidence type="ECO:0000256" key="6">
    <source>
        <dbReference type="ARBA" id="ARBA00022807"/>
    </source>
</evidence>
<gene>
    <name evidence="9" type="ordered locus">Psta_2223</name>
</gene>